<keyword evidence="1" id="KW-0732">Signal</keyword>
<evidence type="ECO:0000313" key="3">
    <source>
        <dbReference type="Proteomes" id="UP000078512"/>
    </source>
</evidence>
<name>A0A197JVV6_9FUNG</name>
<accession>A0A197JVV6</accession>
<reference evidence="2 3" key="1">
    <citation type="submission" date="2016-05" db="EMBL/GenBank/DDBJ databases">
        <title>Genome sequencing reveals origins of a unique bacterial endosymbiosis in the earliest lineages of terrestrial Fungi.</title>
        <authorList>
            <consortium name="DOE Joint Genome Institute"/>
            <person name="Uehling J."/>
            <person name="Gryganskyi A."/>
            <person name="Hameed K."/>
            <person name="Tschaplinski T."/>
            <person name="Misztal P."/>
            <person name="Wu S."/>
            <person name="Desiro A."/>
            <person name="Vande Pol N."/>
            <person name="Du Z.-Y."/>
            <person name="Zienkiewicz A."/>
            <person name="Zienkiewicz K."/>
            <person name="Morin E."/>
            <person name="Tisserant E."/>
            <person name="Splivallo R."/>
            <person name="Hainaut M."/>
            <person name="Henrissat B."/>
            <person name="Ohm R."/>
            <person name="Kuo A."/>
            <person name="Yan J."/>
            <person name="Lipzen A."/>
            <person name="Nolan M."/>
            <person name="Labutti K."/>
            <person name="Barry K."/>
            <person name="Goldstein A."/>
            <person name="Labbe J."/>
            <person name="Schadt C."/>
            <person name="Tuskan G."/>
            <person name="Grigoriev I."/>
            <person name="Martin F."/>
            <person name="Vilgalys R."/>
            <person name="Bonito G."/>
        </authorList>
    </citation>
    <scope>NUCLEOTIDE SEQUENCE [LARGE SCALE GENOMIC DNA]</scope>
    <source>
        <strain evidence="2 3">AG-77</strain>
    </source>
</reference>
<evidence type="ECO:0000313" key="2">
    <source>
        <dbReference type="EMBL" id="OAQ29350.1"/>
    </source>
</evidence>
<dbReference type="EMBL" id="KV442041">
    <property type="protein sequence ID" value="OAQ29350.1"/>
    <property type="molecule type" value="Genomic_DNA"/>
</dbReference>
<evidence type="ECO:0000256" key="1">
    <source>
        <dbReference type="SAM" id="SignalP"/>
    </source>
</evidence>
<keyword evidence="3" id="KW-1185">Reference proteome</keyword>
<sequence>MIASSSISVILAVIISLSNGERREVAGRESNSCRELFQSKGSGVTTLYSILLPPVVVLLPLWSRSLLLGCGVQVQGAYCGVLQSP</sequence>
<feature type="chain" id="PRO_5008276316" evidence="1">
    <location>
        <begin position="21"/>
        <end position="85"/>
    </location>
</feature>
<feature type="signal peptide" evidence="1">
    <location>
        <begin position="1"/>
        <end position="20"/>
    </location>
</feature>
<dbReference type="Proteomes" id="UP000078512">
    <property type="component" value="Unassembled WGS sequence"/>
</dbReference>
<gene>
    <name evidence="2" type="ORF">K457DRAFT_509351</name>
</gene>
<protein>
    <submittedName>
        <fullName evidence="2">Uncharacterized protein</fullName>
    </submittedName>
</protein>
<dbReference type="AlphaFoldDB" id="A0A197JVV6"/>
<proteinExistence type="predicted"/>
<organism evidence="2 3">
    <name type="scientific">Linnemannia elongata AG-77</name>
    <dbReference type="NCBI Taxonomy" id="1314771"/>
    <lineage>
        <taxon>Eukaryota</taxon>
        <taxon>Fungi</taxon>
        <taxon>Fungi incertae sedis</taxon>
        <taxon>Mucoromycota</taxon>
        <taxon>Mortierellomycotina</taxon>
        <taxon>Mortierellomycetes</taxon>
        <taxon>Mortierellales</taxon>
        <taxon>Mortierellaceae</taxon>
        <taxon>Linnemannia</taxon>
    </lineage>
</organism>